<reference evidence="3 4" key="1">
    <citation type="submission" date="2020-03" db="EMBL/GenBank/DDBJ databases">
        <title>Draft Genome Sequence of Cudoniella acicularis.</title>
        <authorList>
            <person name="Buettner E."/>
            <person name="Kellner H."/>
        </authorList>
    </citation>
    <scope>NUCLEOTIDE SEQUENCE [LARGE SCALE GENOMIC DNA]</scope>
    <source>
        <strain evidence="3 4">DSM 108380</strain>
    </source>
</reference>
<feature type="transmembrane region" description="Helical" evidence="1">
    <location>
        <begin position="871"/>
        <end position="890"/>
    </location>
</feature>
<dbReference type="InterPro" id="IPR010730">
    <property type="entry name" value="HET"/>
</dbReference>
<evidence type="ECO:0000256" key="1">
    <source>
        <dbReference type="SAM" id="Phobius"/>
    </source>
</evidence>
<evidence type="ECO:0000313" key="4">
    <source>
        <dbReference type="Proteomes" id="UP000566819"/>
    </source>
</evidence>
<keyword evidence="1" id="KW-0812">Transmembrane</keyword>
<dbReference type="Proteomes" id="UP000566819">
    <property type="component" value="Unassembled WGS sequence"/>
</dbReference>
<accession>A0A8H4W3Q4</accession>
<evidence type="ECO:0000313" key="3">
    <source>
        <dbReference type="EMBL" id="KAF4629849.1"/>
    </source>
</evidence>
<organism evidence="3 4">
    <name type="scientific">Cudoniella acicularis</name>
    <dbReference type="NCBI Taxonomy" id="354080"/>
    <lineage>
        <taxon>Eukaryota</taxon>
        <taxon>Fungi</taxon>
        <taxon>Dikarya</taxon>
        <taxon>Ascomycota</taxon>
        <taxon>Pezizomycotina</taxon>
        <taxon>Leotiomycetes</taxon>
        <taxon>Helotiales</taxon>
        <taxon>Tricladiaceae</taxon>
        <taxon>Cudoniella</taxon>
    </lineage>
</organism>
<dbReference type="AlphaFoldDB" id="A0A8H4W3Q4"/>
<dbReference type="PANTHER" id="PTHR33112:SF8">
    <property type="entry name" value="HETEROKARYON INCOMPATIBILITY DOMAIN-CONTAINING PROTEIN"/>
    <property type="match status" value="1"/>
</dbReference>
<evidence type="ECO:0000259" key="2">
    <source>
        <dbReference type="Pfam" id="PF06985"/>
    </source>
</evidence>
<comment type="caution">
    <text evidence="3">The sequence shown here is derived from an EMBL/GenBank/DDBJ whole genome shotgun (WGS) entry which is preliminary data.</text>
</comment>
<sequence>MFLKSFESENNKGGTSYQCFRLRKEFEMKQRIGLEKEMDCDERKRYALTVVLRPNDPSLPVEEDPLIQDWSVVACVPAPKGSKPPWENIQEQVELKKVKKGWQADGIVRGFFAKSPVPLPLRLEDEDDDAMKARYEQIISLAQGWMHSCLMTHKKCNLATSKTTPSRLLYIGNDKVRLWERPRNSTTSLIYSTLSHCWGDTLLLKLQKHNISEFSKEIPDSKLCKTFLDAISIARKLHIDYIWIDALCIIQDENDWQKEAGLMSDVYKFSHMNITALSAHNGTEGCFFPPSSDNAIFNHQVSAKLSPDSDETALFNLIDRDLYGNAISSEPLAKRAWIYQERALAPRVLYLGREMVYFECEEQDYCEAWLDGIPHSALLWSTLRAKSRGVWTRGWSLVVETYSRCQMTFEHDKLVALSGVAKALQEETGDEYLAGMWRKEISLQIDWRPDRSFGGNIKRPLVYRAPSWSWASVDGPVRIRGGARPGERVCIQVLHARIVPKGANIFGEVSGGILRLGCDYLCRVSRKEDNWFLETGSTELWTRDKGWVTWDDDDFPGTDERKGRQTRGDLEHQDSLALFKALAEAYLGDLDFNSLFTKRLCISQFITSLPRVFGYNLSSLNIPASPSPRGMSLVKPAAIVFLSASFCLASSEALNSTHSREGWQSSGNTRSSWDILWSCLAAIFACTWTIFHLNTPGLHDSKGQILRRKVKWFFIAIVAPEILIWAATDQFLEARKSVAAFAKYERQTRSTSQTKPPAQDSEQLLSINEENGQAMGDKPFEGPWTLTHGFLVAMGGVIAQTDNGEYSVLHGDDVVKILQSGIATFPQLSTRDIQDRSKADGFAKGFALLQCGWLVVNIFGRVADRLPVSPLELMTLAYVFCALIIYGFWWNKPKDIMVPIIIRISAEGNRAGEDPRLEDCVGEVNLRKENRFSFGEENDPEYDWSFLSTAILSCLYGGIHIAAWSFDFSSHSEEIAWRVCSVCATTIPIALVLLIVVYNYPDEDGGMIVPSSPHRLITLPRPTAQTTHVKNLPPANLSYDGSSFSTRYCEAVLSSPSGSQMEYFEPRERSIPMISIAQTNEH</sequence>
<keyword evidence="1" id="KW-0472">Membrane</keyword>
<feature type="domain" description="Heterokaryon incompatibility" evidence="2">
    <location>
        <begin position="191"/>
        <end position="341"/>
    </location>
</feature>
<feature type="transmembrane region" description="Helical" evidence="1">
    <location>
        <begin position="975"/>
        <end position="998"/>
    </location>
</feature>
<name>A0A8H4W3Q4_9HELO</name>
<keyword evidence="1" id="KW-1133">Transmembrane helix</keyword>
<protein>
    <recommendedName>
        <fullName evidence="2">Heterokaryon incompatibility domain-containing protein</fullName>
    </recommendedName>
</protein>
<keyword evidence="4" id="KW-1185">Reference proteome</keyword>
<dbReference type="EMBL" id="JAAMPI010000619">
    <property type="protein sequence ID" value="KAF4629849.1"/>
    <property type="molecule type" value="Genomic_DNA"/>
</dbReference>
<dbReference type="OrthoDB" id="3061561at2759"/>
<proteinExistence type="predicted"/>
<dbReference type="Pfam" id="PF06985">
    <property type="entry name" value="HET"/>
    <property type="match status" value="1"/>
</dbReference>
<gene>
    <name evidence="3" type="ORF">G7Y89_g8298</name>
</gene>
<dbReference type="PANTHER" id="PTHR33112">
    <property type="entry name" value="DOMAIN PROTEIN, PUTATIVE-RELATED"/>
    <property type="match status" value="1"/>
</dbReference>
<feature type="transmembrane region" description="Helical" evidence="1">
    <location>
        <begin position="944"/>
        <end position="963"/>
    </location>
</feature>